<sequence length="259" mass="27754">MAQAWSIYVELGCCDAPDDLYDDLHDRLATAHPAVGTAPNGNLSVRIFVEASTARQAVDTGLKTVSAALKDLGITAPVVGVEAVTEAELDRRNAEKDVPALAGVGEIAEIFGVTRGRAGQLTTRDDFPPAVATLKSGRVYLKEQVEAFGQRWDRKEGRPAKPVVLTEVEKVLLAALRDAQAARSHATVGWAEQGDQLVVTSGEGRAFVVELKDSSTGEAQIPDEVIEKLSKEKLVSVTRRSDELDVELTAKGEKHAAEM</sequence>
<protein>
    <submittedName>
        <fullName evidence="1">Uncharacterized protein</fullName>
    </submittedName>
</protein>
<dbReference type="RefSeq" id="WP_356581021.1">
    <property type="nucleotide sequence ID" value="NZ_JBEXZO010000025.1"/>
</dbReference>
<gene>
    <name evidence="1" type="ORF">ABZ508_10545</name>
</gene>
<evidence type="ECO:0000313" key="2">
    <source>
        <dbReference type="Proteomes" id="UP001550378"/>
    </source>
</evidence>
<reference evidence="1 2" key="1">
    <citation type="submission" date="2024-06" db="EMBL/GenBank/DDBJ databases">
        <title>The Natural Products Discovery Center: Release of the First 8490 Sequenced Strains for Exploring Actinobacteria Biosynthetic Diversity.</title>
        <authorList>
            <person name="Kalkreuter E."/>
            <person name="Kautsar S.A."/>
            <person name="Yang D."/>
            <person name="Bader C.D."/>
            <person name="Teijaro C.N."/>
            <person name="Fluegel L."/>
            <person name="Davis C.M."/>
            <person name="Simpson J.R."/>
            <person name="Lauterbach L."/>
            <person name="Steele A.D."/>
            <person name="Gui C."/>
            <person name="Meng S."/>
            <person name="Li G."/>
            <person name="Viehrig K."/>
            <person name="Ye F."/>
            <person name="Su P."/>
            <person name="Kiefer A.F."/>
            <person name="Nichols A."/>
            <person name="Cepeda A.J."/>
            <person name="Yan W."/>
            <person name="Fan B."/>
            <person name="Jiang Y."/>
            <person name="Adhikari A."/>
            <person name="Zheng C.-J."/>
            <person name="Schuster L."/>
            <person name="Cowan T.M."/>
            <person name="Smanski M.J."/>
            <person name="Chevrette M.G."/>
            <person name="De Carvalho L.P.S."/>
            <person name="Shen B."/>
        </authorList>
    </citation>
    <scope>NUCLEOTIDE SEQUENCE [LARGE SCALE GENOMIC DNA]</scope>
    <source>
        <strain evidence="1 2">NPDC006337</strain>
    </source>
</reference>
<dbReference type="EMBL" id="JBEXZR010000006">
    <property type="protein sequence ID" value="MEU0707796.1"/>
    <property type="molecule type" value="Genomic_DNA"/>
</dbReference>
<dbReference type="Proteomes" id="UP001550378">
    <property type="component" value="Unassembled WGS sequence"/>
</dbReference>
<evidence type="ECO:0000313" key="1">
    <source>
        <dbReference type="EMBL" id="MEU0707796.1"/>
    </source>
</evidence>
<keyword evidence="2" id="KW-1185">Reference proteome</keyword>
<proteinExistence type="predicted"/>
<comment type="caution">
    <text evidence="1">The sequence shown here is derived from an EMBL/GenBank/DDBJ whole genome shotgun (WGS) entry which is preliminary data.</text>
</comment>
<organism evidence="1 2">
    <name type="scientific">Streptomyces lavendulocolor</name>
    <dbReference type="NCBI Taxonomy" id="67316"/>
    <lineage>
        <taxon>Bacteria</taxon>
        <taxon>Bacillati</taxon>
        <taxon>Actinomycetota</taxon>
        <taxon>Actinomycetes</taxon>
        <taxon>Kitasatosporales</taxon>
        <taxon>Streptomycetaceae</taxon>
        <taxon>Streptomyces</taxon>
    </lineage>
</organism>
<name>A0ABV2W3Q8_9ACTN</name>
<accession>A0ABV2W3Q8</accession>